<dbReference type="InterPro" id="IPR029045">
    <property type="entry name" value="ClpP/crotonase-like_dom_sf"/>
</dbReference>
<dbReference type="OrthoDB" id="9775794at2"/>
<dbReference type="Gene3D" id="1.10.12.10">
    <property type="entry name" value="Lyase 2-enoyl-coa Hydratase, Chain A, domain 2"/>
    <property type="match status" value="1"/>
</dbReference>
<dbReference type="InterPro" id="IPR001753">
    <property type="entry name" value="Enoyl-CoA_hydra/iso"/>
</dbReference>
<dbReference type="EMBL" id="VDGG01000003">
    <property type="protein sequence ID" value="TQR18240.1"/>
    <property type="molecule type" value="Genomic_DNA"/>
</dbReference>
<evidence type="ECO:0000256" key="2">
    <source>
        <dbReference type="ARBA" id="ARBA00023239"/>
    </source>
</evidence>
<name>A0A544TLF3_9BACI</name>
<sequence length="280" mass="31115">MGILKRAHATKILRREIMKEDILCRIEGKIAIIDINRPPYNALNSAIFEGMITFLEELYRNDEANVVVIKGAGEKAFSAGADINQFVSRLGSKDISLTAGFHKAFELLTQLPIPVIAALKGHVLGGGLELALACDFRICDENTKMGLPEINLGIFPGAGGTQRLPRLIGKSKAMEMIMFGTIINAEEAKQYGLVNKIVAFEHVEEEALNWANMLKDKPKVALQKIKKTINHGLELSLAEGLRYEMEMFAEMFVSEDAREGINAFLEKRKPNFVGKEEVKR</sequence>
<organism evidence="3 4">
    <name type="scientific">Psychrobacillus soli</name>
    <dbReference type="NCBI Taxonomy" id="1543965"/>
    <lineage>
        <taxon>Bacteria</taxon>
        <taxon>Bacillati</taxon>
        <taxon>Bacillota</taxon>
        <taxon>Bacilli</taxon>
        <taxon>Bacillales</taxon>
        <taxon>Bacillaceae</taxon>
        <taxon>Psychrobacillus</taxon>
    </lineage>
</organism>
<comment type="caution">
    <text evidence="3">The sequence shown here is derived from an EMBL/GenBank/DDBJ whole genome shotgun (WGS) entry which is preliminary data.</text>
</comment>
<evidence type="ECO:0000313" key="4">
    <source>
        <dbReference type="Proteomes" id="UP000318937"/>
    </source>
</evidence>
<dbReference type="GO" id="GO:0016836">
    <property type="term" value="F:hydro-lyase activity"/>
    <property type="evidence" value="ECO:0007669"/>
    <property type="project" value="UniProtKB-ARBA"/>
</dbReference>
<keyword evidence="4" id="KW-1185">Reference proteome</keyword>
<dbReference type="Gene3D" id="3.90.226.10">
    <property type="entry name" value="2-enoyl-CoA Hydratase, Chain A, domain 1"/>
    <property type="match status" value="1"/>
</dbReference>
<dbReference type="Proteomes" id="UP000318937">
    <property type="component" value="Unassembled WGS sequence"/>
</dbReference>
<dbReference type="FunFam" id="1.10.12.10:FF:000001">
    <property type="entry name" value="Probable enoyl-CoA hydratase, mitochondrial"/>
    <property type="match status" value="1"/>
</dbReference>
<dbReference type="CDD" id="cd06558">
    <property type="entry name" value="crotonase-like"/>
    <property type="match status" value="1"/>
</dbReference>
<gene>
    <name evidence="3" type="ORF">FG383_02025</name>
</gene>
<accession>A0A544TLF3</accession>
<keyword evidence="2" id="KW-0456">Lyase</keyword>
<dbReference type="GO" id="GO:0006635">
    <property type="term" value="P:fatty acid beta-oxidation"/>
    <property type="evidence" value="ECO:0007669"/>
    <property type="project" value="TreeGrafter"/>
</dbReference>
<keyword evidence="3" id="KW-0413">Isomerase</keyword>
<dbReference type="GO" id="GO:0016853">
    <property type="term" value="F:isomerase activity"/>
    <property type="evidence" value="ECO:0007669"/>
    <property type="project" value="UniProtKB-KW"/>
</dbReference>
<proteinExistence type="inferred from homology"/>
<dbReference type="PANTHER" id="PTHR11941:SF54">
    <property type="entry name" value="ENOYL-COA HYDRATASE, MITOCHONDRIAL"/>
    <property type="match status" value="1"/>
</dbReference>
<dbReference type="SUPFAM" id="SSF52096">
    <property type="entry name" value="ClpP/crotonase"/>
    <property type="match status" value="1"/>
</dbReference>
<evidence type="ECO:0000313" key="3">
    <source>
        <dbReference type="EMBL" id="TQR18240.1"/>
    </source>
</evidence>
<protein>
    <submittedName>
        <fullName evidence="3">Enoyl-CoA hydratase/isomerase family protein</fullName>
    </submittedName>
</protein>
<dbReference type="InterPro" id="IPR014748">
    <property type="entry name" value="Enoyl-CoA_hydra_C"/>
</dbReference>
<dbReference type="AlphaFoldDB" id="A0A544TLF3"/>
<dbReference type="FunFam" id="3.90.226.10:FF:000009">
    <property type="entry name" value="Carnitinyl-CoA dehydratase"/>
    <property type="match status" value="1"/>
</dbReference>
<dbReference type="Pfam" id="PF00378">
    <property type="entry name" value="ECH_1"/>
    <property type="match status" value="1"/>
</dbReference>
<evidence type="ECO:0000256" key="1">
    <source>
        <dbReference type="ARBA" id="ARBA00005254"/>
    </source>
</evidence>
<reference evidence="3 4" key="1">
    <citation type="submission" date="2019-05" db="EMBL/GenBank/DDBJ databases">
        <title>Psychrobacillus vulpis sp. nov., a new species isolated from feces of a red fox that inhabits in The Tablas de Daimiel Natural Park, Albacete, Spain.</title>
        <authorList>
            <person name="Rodriguez M."/>
            <person name="Reina J.C."/>
            <person name="Bejar V."/>
            <person name="Llamas I."/>
        </authorList>
    </citation>
    <scope>NUCLEOTIDE SEQUENCE [LARGE SCALE GENOMIC DNA]</scope>
    <source>
        <strain evidence="3 4">NHI-2</strain>
    </source>
</reference>
<dbReference type="PANTHER" id="PTHR11941">
    <property type="entry name" value="ENOYL-COA HYDRATASE-RELATED"/>
    <property type="match status" value="1"/>
</dbReference>
<comment type="similarity">
    <text evidence="1">Belongs to the enoyl-CoA hydratase/isomerase family.</text>
</comment>